<evidence type="ECO:0000256" key="21">
    <source>
        <dbReference type="ARBA" id="ARBA00037235"/>
    </source>
</evidence>
<keyword evidence="11" id="KW-0677">Repeat</keyword>
<dbReference type="FunFam" id="2.120.10.10:FF:000003">
    <property type="entry name" value="Neuraminidase 1"/>
    <property type="match status" value="1"/>
</dbReference>
<evidence type="ECO:0000313" key="30">
    <source>
        <dbReference type="RefSeq" id="XP_035684480.1"/>
    </source>
</evidence>
<comment type="function">
    <text evidence="21">Catalyzes the removal of sialic acid (N-acetylneuraminic acid) moieties from glycoproteins and glycolipids. To be active, it is strictly dependent on its presence in the multienzyme complex. Appears to have a preference for alpha 2-3 and alpha 2-6 sialyl linkage.</text>
</comment>
<evidence type="ECO:0000256" key="3">
    <source>
        <dbReference type="ARBA" id="ARBA00004227"/>
    </source>
</evidence>
<reference evidence="29" key="2">
    <citation type="journal article" date="2020" name="Nat. Ecol. Evol.">
        <title>Deeply conserved synteny resolves early events in vertebrate evolution.</title>
        <authorList>
            <person name="Simakov O."/>
            <person name="Marletaz F."/>
            <person name="Yue J.X."/>
            <person name="O'Connell B."/>
            <person name="Jenkins J."/>
            <person name="Brandt A."/>
            <person name="Calef R."/>
            <person name="Tung C.H."/>
            <person name="Huang T.K."/>
            <person name="Schmutz J."/>
            <person name="Satoh N."/>
            <person name="Yu J.K."/>
            <person name="Putnam N.H."/>
            <person name="Green R.E."/>
            <person name="Rokhsar D.S."/>
        </authorList>
    </citation>
    <scope>NUCLEOTIDE SEQUENCE [LARGE SCALE GENOMIC DNA]</scope>
    <source>
        <strain evidence="29">S238N-H82</strain>
    </source>
</reference>
<keyword evidence="12" id="KW-0378">Hydrolase</keyword>
<evidence type="ECO:0000256" key="7">
    <source>
        <dbReference type="ARBA" id="ARBA00012733"/>
    </source>
</evidence>
<keyword evidence="10 26" id="KW-0732">Signal</keyword>
<evidence type="ECO:0000256" key="5">
    <source>
        <dbReference type="ARBA" id="ARBA00004541"/>
    </source>
</evidence>
<reference evidence="28" key="1">
    <citation type="journal article" date="2008" name="Nature">
        <title>The amphioxus genome and the evolution of the chordate karyotype.</title>
        <authorList>
            <consortium name="US DOE Joint Genome Institute (JGI-PGF)"/>
            <person name="Putnam N.H."/>
            <person name="Butts T."/>
            <person name="Ferrier D.E.K."/>
            <person name="Furlong R.F."/>
            <person name="Hellsten U."/>
            <person name="Kawashima T."/>
            <person name="Robinson-Rechavi M."/>
            <person name="Shoguchi E."/>
            <person name="Terry A."/>
            <person name="Yu J.-K."/>
            <person name="Benito-Gutierrez E.L."/>
            <person name="Dubchak I."/>
            <person name="Garcia-Fernandez J."/>
            <person name="Gibson-Brown J.J."/>
            <person name="Grigoriev I.V."/>
            <person name="Horton A.C."/>
            <person name="de Jong P.J."/>
            <person name="Jurka J."/>
            <person name="Kapitonov V.V."/>
            <person name="Kohara Y."/>
            <person name="Kuroki Y."/>
            <person name="Lindquist E."/>
            <person name="Lucas S."/>
            <person name="Osoegawa K."/>
            <person name="Pennacchio L.A."/>
            <person name="Salamov A.A."/>
            <person name="Satou Y."/>
            <person name="Sauka-Spengler T."/>
            <person name="Schmutz J."/>
            <person name="Shin-I T."/>
            <person name="Toyoda A."/>
            <person name="Bronner-Fraser M."/>
            <person name="Fujiyama A."/>
            <person name="Holland L.Z."/>
            <person name="Holland P.W.H."/>
            <person name="Satoh N."/>
            <person name="Rokhsar D.S."/>
        </authorList>
    </citation>
    <scope>NUCLEOTIDE SEQUENCE [LARGE SCALE GENOMIC DNA]</scope>
    <source>
        <strain evidence="28">S238N-H82</strain>
        <tissue evidence="28">Testes</tissue>
    </source>
</reference>
<evidence type="ECO:0000256" key="10">
    <source>
        <dbReference type="ARBA" id="ARBA00022729"/>
    </source>
</evidence>
<organism>
    <name type="scientific">Branchiostoma floridae</name>
    <name type="common">Florida lancelet</name>
    <name type="synonym">Amphioxus</name>
    <dbReference type="NCBI Taxonomy" id="7739"/>
    <lineage>
        <taxon>Eukaryota</taxon>
        <taxon>Metazoa</taxon>
        <taxon>Chordata</taxon>
        <taxon>Cephalochordata</taxon>
        <taxon>Leptocardii</taxon>
        <taxon>Amphioxiformes</taxon>
        <taxon>Branchiostomatidae</taxon>
        <taxon>Branchiostoma</taxon>
    </lineage>
</organism>
<evidence type="ECO:0000256" key="15">
    <source>
        <dbReference type="ARBA" id="ARBA00023136"/>
    </source>
</evidence>
<keyword evidence="29" id="KW-1185">Reference proteome</keyword>
<comment type="similarity">
    <text evidence="6">Belongs to the glycosyl hydrolase 33 family.</text>
</comment>
<evidence type="ECO:0000256" key="20">
    <source>
        <dbReference type="ARBA" id="ARBA00023329"/>
    </source>
</evidence>
<keyword evidence="16" id="KW-0325">Glycoprotein</keyword>
<comment type="subunit">
    <text evidence="22">Interacts with cathepsin A (protective protein), beta-galactosidase and N-acetylgalactosamine-6-sulfate sulfatase in a multienzyme complex.</text>
</comment>
<dbReference type="Gene3D" id="2.120.10.10">
    <property type="match status" value="1"/>
</dbReference>
<dbReference type="InParanoid" id="C3Y2L4"/>
<dbReference type="GO" id="GO:0005737">
    <property type="term" value="C:cytoplasm"/>
    <property type="evidence" value="ECO:0000318"/>
    <property type="project" value="GO_Central"/>
</dbReference>
<feature type="domain" description="Sialidase" evidence="27">
    <location>
        <begin position="60"/>
        <end position="345"/>
    </location>
</feature>
<evidence type="ECO:0000256" key="19">
    <source>
        <dbReference type="ARBA" id="ARBA00023295"/>
    </source>
</evidence>
<evidence type="ECO:0000256" key="6">
    <source>
        <dbReference type="ARBA" id="ARBA00009348"/>
    </source>
</evidence>
<dbReference type="GO" id="GO:0009313">
    <property type="term" value="P:oligosaccharide catabolic process"/>
    <property type="evidence" value="ECO:0000318"/>
    <property type="project" value="GO_Central"/>
</dbReference>
<dbReference type="InterPro" id="IPR011040">
    <property type="entry name" value="Sialidase"/>
</dbReference>
<evidence type="ECO:0000313" key="29">
    <source>
        <dbReference type="Proteomes" id="UP000001554"/>
    </source>
</evidence>
<sequence>MARSVALSTVFVFASLTCAILRVECQPKVNPLVVQQELLWESKQYTYRIPVIAQTPGSALIAIAEGRKYNSGDTGSKVVEIRRSTDLGSVWSPAVTLLTDGQFKLGVNLGSVIVDNVTGVIFLWFEHCLESQHYCERSAPYLMNSTDDGLTWNKPRNMTGVVGGATKFVTGPGLGIQKKLPPYKGRLITCGHGDHLSDGVFCVVSDDSGTTWRMAGSVKSIPFGRKKVDGDFNPNESQLVELPDGSLMVNMRNQLHYHCRCRVVMRSRDGGETFPLDDLYMDDTLVDSGVHASMLYHRGVLFFANPASSTKREDFKLRWSLNNGTTWPGLKTLWTESAGYSCMTVHDSVDGAFLLILYEKGRSSEYQWIEMMKLSIYGDL</sequence>
<keyword evidence="18" id="KW-0119">Carbohydrate metabolism</keyword>
<dbReference type="GO" id="GO:0004308">
    <property type="term" value="F:exo-alpha-sialidase activity"/>
    <property type="evidence" value="ECO:0000318"/>
    <property type="project" value="GO_Central"/>
</dbReference>
<dbReference type="STRING" id="7739.C3Y2L4"/>
<dbReference type="Pfam" id="PF13088">
    <property type="entry name" value="BNR_2"/>
    <property type="match status" value="1"/>
</dbReference>
<dbReference type="OrthoDB" id="2739686at2759"/>
<evidence type="ECO:0000256" key="12">
    <source>
        <dbReference type="ARBA" id="ARBA00022801"/>
    </source>
</evidence>
<protein>
    <recommendedName>
        <fullName evidence="23">Sialidase-1</fullName>
        <ecNumber evidence="7">3.2.1.18</ecNumber>
    </recommendedName>
    <alternativeName>
        <fullName evidence="25">Lysosomal sialidase</fullName>
    </alternativeName>
    <alternativeName>
        <fullName evidence="24">N-acetyl-alpha-neuraminidase 1</fullName>
    </alternativeName>
</protein>
<dbReference type="EMBL" id="GG666482">
    <property type="protein sequence ID" value="EEN65276.1"/>
    <property type="molecule type" value="Genomic_DNA"/>
</dbReference>
<proteinExistence type="inferred from homology"/>
<keyword evidence="14" id="KW-0443">Lipid metabolism</keyword>
<dbReference type="CDD" id="cd15482">
    <property type="entry name" value="Sialidase_non-viral"/>
    <property type="match status" value="1"/>
</dbReference>
<evidence type="ECO:0000256" key="17">
    <source>
        <dbReference type="ARBA" id="ARBA00023228"/>
    </source>
</evidence>
<evidence type="ECO:0000313" key="28">
    <source>
        <dbReference type="EMBL" id="EEN65276.1"/>
    </source>
</evidence>
<evidence type="ECO:0000256" key="14">
    <source>
        <dbReference type="ARBA" id="ARBA00023098"/>
    </source>
</evidence>
<keyword evidence="15" id="KW-0472">Membrane</keyword>
<dbReference type="eggNOG" id="ENOG502QSIT">
    <property type="taxonomic scope" value="Eukaryota"/>
</dbReference>
<dbReference type="GO" id="GO:0005764">
    <property type="term" value="C:lysosome"/>
    <property type="evidence" value="ECO:0000318"/>
    <property type="project" value="GO_Central"/>
</dbReference>
<dbReference type="GeneID" id="118421336"/>
<dbReference type="KEGG" id="bfo:118421336"/>
<dbReference type="RefSeq" id="XP_035684480.1">
    <property type="nucleotide sequence ID" value="XM_035828587.1"/>
</dbReference>
<feature type="chain" id="PRO_5044729135" description="Sialidase-1" evidence="26">
    <location>
        <begin position="26"/>
        <end position="380"/>
    </location>
</feature>
<evidence type="ECO:0000256" key="11">
    <source>
        <dbReference type="ARBA" id="ARBA00022737"/>
    </source>
</evidence>
<keyword evidence="20" id="KW-0968">Cytoplasmic vesicle</keyword>
<evidence type="ECO:0000256" key="18">
    <source>
        <dbReference type="ARBA" id="ARBA00023277"/>
    </source>
</evidence>
<evidence type="ECO:0000256" key="24">
    <source>
        <dbReference type="ARBA" id="ARBA00041332"/>
    </source>
</evidence>
<comment type="catalytic activity">
    <reaction evidence="1">
        <text>Hydrolysis of alpha-(2-&gt;3)-, alpha-(2-&gt;6)-, alpha-(2-&gt;8)- glycosidic linkages of terminal sialic acid residues in oligosaccharides, glycoproteins, glycolipids, colominic acid and synthetic substrates.</text>
        <dbReference type="EC" id="3.2.1.18"/>
    </reaction>
</comment>
<keyword evidence="8" id="KW-1003">Cell membrane</keyword>
<evidence type="ECO:0000256" key="1">
    <source>
        <dbReference type="ARBA" id="ARBA00000427"/>
    </source>
</evidence>
<dbReference type="InterPro" id="IPR026856">
    <property type="entry name" value="Sialidase_fam"/>
</dbReference>
<dbReference type="GO" id="GO:0005886">
    <property type="term" value="C:plasma membrane"/>
    <property type="evidence" value="ECO:0007669"/>
    <property type="project" value="UniProtKB-SubCell"/>
</dbReference>
<dbReference type="Proteomes" id="UP000001554">
    <property type="component" value="Chromosome 8"/>
</dbReference>
<dbReference type="SUPFAM" id="SSF50939">
    <property type="entry name" value="Sialidases"/>
    <property type="match status" value="1"/>
</dbReference>
<gene>
    <name evidence="30" type="primary">LOC118421336</name>
    <name evidence="28" type="ORF">BRAFLDRAFT_86823</name>
</gene>
<dbReference type="EC" id="3.2.1.18" evidence="7"/>
<evidence type="ECO:0000256" key="16">
    <source>
        <dbReference type="ARBA" id="ARBA00023180"/>
    </source>
</evidence>
<evidence type="ECO:0000256" key="4">
    <source>
        <dbReference type="ARBA" id="ARBA00004236"/>
    </source>
</evidence>
<evidence type="ECO:0000259" key="27">
    <source>
        <dbReference type="Pfam" id="PF13088"/>
    </source>
</evidence>
<accession>C3Y2L4</accession>
<dbReference type="PANTHER" id="PTHR10628">
    <property type="entry name" value="SIALIDASE"/>
    <property type="match status" value="1"/>
</dbReference>
<evidence type="ECO:0000256" key="8">
    <source>
        <dbReference type="ARBA" id="ARBA00022475"/>
    </source>
</evidence>
<comment type="subcellular location">
    <subcellularLocation>
        <location evidence="4">Cell membrane</location>
    </subcellularLocation>
    <subcellularLocation>
        <location evidence="5">Cytoplasmic vesicle</location>
    </subcellularLocation>
    <subcellularLocation>
        <location evidence="3">Lysosome lumen</location>
    </subcellularLocation>
    <subcellularLocation>
        <location evidence="2">Lysosome membrane</location>
        <topology evidence="2">Peripheral membrane protein</topology>
        <orientation evidence="2">Lumenal side</orientation>
    </subcellularLocation>
</comment>
<evidence type="ECO:0000256" key="13">
    <source>
        <dbReference type="ARBA" id="ARBA00022963"/>
    </source>
</evidence>
<evidence type="ECO:0000256" key="25">
    <source>
        <dbReference type="ARBA" id="ARBA00041413"/>
    </source>
</evidence>
<dbReference type="GO" id="GO:0016020">
    <property type="term" value="C:membrane"/>
    <property type="evidence" value="ECO:0000318"/>
    <property type="project" value="GO_Central"/>
</dbReference>
<evidence type="ECO:0000256" key="26">
    <source>
        <dbReference type="SAM" id="SignalP"/>
    </source>
</evidence>
<keyword evidence="13" id="KW-0442">Lipid degradation</keyword>
<dbReference type="InterPro" id="IPR036278">
    <property type="entry name" value="Sialidase_sf"/>
</dbReference>
<dbReference type="GO" id="GO:0043202">
    <property type="term" value="C:lysosomal lumen"/>
    <property type="evidence" value="ECO:0007669"/>
    <property type="project" value="UniProtKB-SubCell"/>
</dbReference>
<name>C3Y2L4_BRAFL</name>
<feature type="signal peptide" evidence="26">
    <location>
        <begin position="1"/>
        <end position="25"/>
    </location>
</feature>
<keyword evidence="19" id="KW-0326">Glycosidase</keyword>
<keyword evidence="9" id="KW-0597">Phosphoprotein</keyword>
<dbReference type="GO" id="GO:0006689">
    <property type="term" value="P:ganglioside catabolic process"/>
    <property type="evidence" value="ECO:0000318"/>
    <property type="project" value="GO_Central"/>
</dbReference>
<keyword evidence="17" id="KW-0458">Lysosome</keyword>
<evidence type="ECO:0000256" key="22">
    <source>
        <dbReference type="ARBA" id="ARBA00038519"/>
    </source>
</evidence>
<evidence type="ECO:0000256" key="23">
    <source>
        <dbReference type="ARBA" id="ARBA00040509"/>
    </source>
</evidence>
<evidence type="ECO:0000256" key="9">
    <source>
        <dbReference type="ARBA" id="ARBA00022553"/>
    </source>
</evidence>
<dbReference type="GO" id="GO:0005765">
    <property type="term" value="C:lysosomal membrane"/>
    <property type="evidence" value="ECO:0007669"/>
    <property type="project" value="UniProtKB-SubCell"/>
</dbReference>
<dbReference type="AlphaFoldDB" id="C3Y2L4"/>
<dbReference type="PANTHER" id="PTHR10628:SF25">
    <property type="entry name" value="SIALIDASE-1"/>
    <property type="match status" value="1"/>
</dbReference>
<evidence type="ECO:0000256" key="2">
    <source>
        <dbReference type="ARBA" id="ARBA00004207"/>
    </source>
</evidence>
<dbReference type="GO" id="GO:0031410">
    <property type="term" value="C:cytoplasmic vesicle"/>
    <property type="evidence" value="ECO:0007669"/>
    <property type="project" value="UniProtKB-SubCell"/>
</dbReference>
<reference evidence="30" key="3">
    <citation type="submission" date="2025-04" db="UniProtKB">
        <authorList>
            <consortium name="RefSeq"/>
        </authorList>
    </citation>
    <scope>IDENTIFICATION</scope>
    <source>
        <strain evidence="30">S238N-H82</strain>
        <tissue evidence="30">Testes</tissue>
    </source>
</reference>